<evidence type="ECO:0000313" key="2">
    <source>
        <dbReference type="EMBL" id="CAH1190651.1"/>
    </source>
</evidence>
<dbReference type="EC" id="3.5.2.9" evidence="1"/>
<protein>
    <recommendedName>
        <fullName evidence="1">5-oxoprolinase subunit A</fullName>
        <shortName evidence="1">5-OPase subunit A</shortName>
        <ecNumber evidence="1">3.5.2.9</ecNumber>
    </recommendedName>
    <alternativeName>
        <fullName evidence="1">5-oxoprolinase (ATP-hydrolyzing) subunit A</fullName>
    </alternativeName>
</protein>
<comment type="subunit">
    <text evidence="1">Forms a complex composed of PxpA, PxpB and PxpC.</text>
</comment>
<dbReference type="NCBIfam" id="NF003816">
    <property type="entry name" value="PRK05406.1-5"/>
    <property type="match status" value="1"/>
</dbReference>
<keyword evidence="3" id="KW-1185">Reference proteome</keyword>
<dbReference type="SUPFAM" id="SSF88713">
    <property type="entry name" value="Glycoside hydrolase/deacetylase"/>
    <property type="match status" value="1"/>
</dbReference>
<reference evidence="2" key="1">
    <citation type="submission" date="2022-01" db="EMBL/GenBank/DDBJ databases">
        <authorList>
            <person name="Criscuolo A."/>
        </authorList>
    </citation>
    <scope>NUCLEOTIDE SEQUENCE</scope>
    <source>
        <strain evidence="2">CIP111892</strain>
    </source>
</reference>
<dbReference type="InterPro" id="IPR011330">
    <property type="entry name" value="Glyco_hydro/deAcase_b/a-brl"/>
</dbReference>
<proteinExistence type="inferred from homology"/>
<dbReference type="Pfam" id="PF03746">
    <property type="entry name" value="LamB_YcsF"/>
    <property type="match status" value="1"/>
</dbReference>
<evidence type="ECO:0000313" key="3">
    <source>
        <dbReference type="Proteomes" id="UP000838324"/>
    </source>
</evidence>
<dbReference type="EMBL" id="CAKMMG010000001">
    <property type="protein sequence ID" value="CAH1190651.1"/>
    <property type="molecule type" value="Genomic_DNA"/>
</dbReference>
<dbReference type="InterPro" id="IPR005501">
    <property type="entry name" value="LamB/YcsF/PxpA-like"/>
</dbReference>
<evidence type="ECO:0000256" key="1">
    <source>
        <dbReference type="HAMAP-Rule" id="MF_00691"/>
    </source>
</evidence>
<dbReference type="PANTHER" id="PTHR30292:SF0">
    <property type="entry name" value="5-OXOPROLINASE SUBUNIT A"/>
    <property type="match status" value="1"/>
</dbReference>
<sequence length="259" mass="27916">MKVVDLNCDLGESFGAYRLGRDEKILPLITSANIACGFHAGDPGVMSRTVKLALEHQVAVGAHPGLQDLVGFGRREMKLSPREAYEITIYQVGALWGFVRAEGAVLRHVKPHGALYNMAAVSAGLAEAIAEAVYRIDPELILVGLAESELIRAAKKTGLRSASEVFADRTYRPDGSLTPRSDPGALITDEQQSLQQVQQMVTEGKVRTTQGENIAIFAETICLHGDSPHAVKFASSIRSLLETEGVVVKSLSHTAKRLS</sequence>
<comment type="catalytic activity">
    <reaction evidence="1">
        <text>5-oxo-L-proline + ATP + 2 H2O = L-glutamate + ADP + phosphate + H(+)</text>
        <dbReference type="Rhea" id="RHEA:10348"/>
        <dbReference type="ChEBI" id="CHEBI:15377"/>
        <dbReference type="ChEBI" id="CHEBI:15378"/>
        <dbReference type="ChEBI" id="CHEBI:29985"/>
        <dbReference type="ChEBI" id="CHEBI:30616"/>
        <dbReference type="ChEBI" id="CHEBI:43474"/>
        <dbReference type="ChEBI" id="CHEBI:58402"/>
        <dbReference type="ChEBI" id="CHEBI:456216"/>
        <dbReference type="EC" id="3.5.2.9"/>
    </reaction>
</comment>
<comment type="function">
    <text evidence="1">Catalyzes the cleavage of 5-oxoproline to form L-glutamate coupled to the hydrolysis of ATP to ADP and inorganic phosphate.</text>
</comment>
<dbReference type="RefSeq" id="WP_236333056.1">
    <property type="nucleotide sequence ID" value="NZ_CAKMMG010000001.1"/>
</dbReference>
<dbReference type="PANTHER" id="PTHR30292">
    <property type="entry name" value="UNCHARACTERIZED PROTEIN YBGL-RELATED"/>
    <property type="match status" value="1"/>
</dbReference>
<comment type="similarity">
    <text evidence="1">Belongs to the LamB/PxpA family.</text>
</comment>
<dbReference type="CDD" id="cd10787">
    <property type="entry name" value="LamB_YcsF_like"/>
    <property type="match status" value="1"/>
</dbReference>
<dbReference type="HAMAP" id="MF_00691">
    <property type="entry name" value="PxpA"/>
    <property type="match status" value="1"/>
</dbReference>
<dbReference type="GO" id="GO:0017168">
    <property type="term" value="F:5-oxoprolinase (ATP-hydrolyzing) activity"/>
    <property type="evidence" value="ECO:0007669"/>
    <property type="project" value="UniProtKB-EC"/>
</dbReference>
<dbReference type="NCBIfam" id="NF003814">
    <property type="entry name" value="PRK05406.1-3"/>
    <property type="match status" value="1"/>
</dbReference>
<name>A0ABN8FR61_9BACL</name>
<gene>
    <name evidence="1 2" type="primary">pxpA</name>
    <name evidence="2" type="ORF">PAECIP111892_00280</name>
</gene>
<keyword evidence="1" id="KW-0547">Nucleotide-binding</keyword>
<accession>A0ABN8FR61</accession>
<comment type="caution">
    <text evidence="2">The sequence shown here is derived from an EMBL/GenBank/DDBJ whole genome shotgun (WGS) entry which is preliminary data.</text>
</comment>
<keyword evidence="1 2" id="KW-0378">Hydrolase</keyword>
<dbReference type="Gene3D" id="3.20.20.370">
    <property type="entry name" value="Glycoside hydrolase/deacetylase"/>
    <property type="match status" value="1"/>
</dbReference>
<organism evidence="2 3">
    <name type="scientific">Paenibacillus auburnensis</name>
    <dbReference type="NCBI Taxonomy" id="2905649"/>
    <lineage>
        <taxon>Bacteria</taxon>
        <taxon>Bacillati</taxon>
        <taxon>Bacillota</taxon>
        <taxon>Bacilli</taxon>
        <taxon>Bacillales</taxon>
        <taxon>Paenibacillaceae</taxon>
        <taxon>Paenibacillus</taxon>
    </lineage>
</organism>
<keyword evidence="1" id="KW-0067">ATP-binding</keyword>
<dbReference type="Proteomes" id="UP000838324">
    <property type="component" value="Unassembled WGS sequence"/>
</dbReference>